<evidence type="ECO:0000313" key="1">
    <source>
        <dbReference type="EMBL" id="PIT70124.1"/>
    </source>
</evidence>
<protein>
    <submittedName>
        <fullName evidence="1">Uncharacterized protein</fullName>
    </submittedName>
</protein>
<proteinExistence type="predicted"/>
<evidence type="ECO:0000313" key="2">
    <source>
        <dbReference type="Proteomes" id="UP000230791"/>
    </source>
</evidence>
<comment type="caution">
    <text evidence="1">The sequence shown here is derived from an EMBL/GenBank/DDBJ whole genome shotgun (WGS) entry which is preliminary data.</text>
</comment>
<dbReference type="AlphaFoldDB" id="A0A2M6UVK3"/>
<reference evidence="1 2" key="1">
    <citation type="submission" date="2017-06" db="EMBL/GenBank/DDBJ databases">
        <title>Draft genome of Bartonella tribocorum C635.</title>
        <authorList>
            <person name="Hadjadj L."/>
            <person name="Jiyipong T."/>
            <person name="Diene S.M."/>
            <person name="Morand S."/>
            <person name="Rolain J.-M."/>
        </authorList>
    </citation>
    <scope>NUCLEOTIDE SEQUENCE [LARGE SCALE GENOMIC DNA]</scope>
    <source>
        <strain evidence="1 2">C635</strain>
    </source>
</reference>
<accession>A0A2M6UVK3</accession>
<sequence>MLEGKSEKITNVQETDFDRGMIDFKARLIKVTMNSPQNSRRFDTTNRMFHKSLKEFIAKVFLNQNFVFNIG</sequence>
<dbReference type="EMBL" id="NJPP01000013">
    <property type="protein sequence ID" value="PIT70124.1"/>
    <property type="molecule type" value="Genomic_DNA"/>
</dbReference>
<organism evidence="1 2">
    <name type="scientific">Bartonella tribocorum</name>
    <dbReference type="NCBI Taxonomy" id="85701"/>
    <lineage>
        <taxon>Bacteria</taxon>
        <taxon>Pseudomonadati</taxon>
        <taxon>Pseudomonadota</taxon>
        <taxon>Alphaproteobacteria</taxon>
        <taxon>Hyphomicrobiales</taxon>
        <taxon>Bartonellaceae</taxon>
        <taxon>Bartonella</taxon>
    </lineage>
</organism>
<name>A0A2M6UVK3_9HYPH</name>
<dbReference type="Proteomes" id="UP000230791">
    <property type="component" value="Unassembled WGS sequence"/>
</dbReference>
<gene>
    <name evidence="1" type="ORF">CEV08_04835</name>
</gene>